<dbReference type="PROSITE" id="PS50075">
    <property type="entry name" value="CARRIER"/>
    <property type="match status" value="1"/>
</dbReference>
<dbReference type="Pfam" id="PF00550">
    <property type="entry name" value="PP-binding"/>
    <property type="match status" value="1"/>
</dbReference>
<accession>A0ABU2X3P5</accession>
<dbReference type="InterPro" id="IPR006162">
    <property type="entry name" value="Ppantetheine_attach_site"/>
</dbReference>
<dbReference type="RefSeq" id="WP_311414501.1">
    <property type="nucleotide sequence ID" value="NZ_JAVRFL010000047.1"/>
</dbReference>
<evidence type="ECO:0000256" key="1">
    <source>
        <dbReference type="ARBA" id="ARBA00022450"/>
    </source>
</evidence>
<keyword evidence="1" id="KW-0596">Phosphopantetheine</keyword>
<dbReference type="EMBL" id="JAVRFL010000047">
    <property type="protein sequence ID" value="MDT0532815.1"/>
    <property type="molecule type" value="Genomic_DNA"/>
</dbReference>
<dbReference type="Proteomes" id="UP001180973">
    <property type="component" value="Unassembled WGS sequence"/>
</dbReference>
<dbReference type="InterPro" id="IPR020806">
    <property type="entry name" value="PKS_PP-bd"/>
</dbReference>
<dbReference type="InterPro" id="IPR036736">
    <property type="entry name" value="ACP-like_sf"/>
</dbReference>
<dbReference type="PANTHER" id="PTHR45527:SF1">
    <property type="entry name" value="FATTY ACID SYNTHASE"/>
    <property type="match status" value="1"/>
</dbReference>
<dbReference type="InterPro" id="IPR045851">
    <property type="entry name" value="AMP-bd_C_sf"/>
</dbReference>
<keyword evidence="2" id="KW-0597">Phosphoprotein</keyword>
<proteinExistence type="predicted"/>
<dbReference type="Gene3D" id="1.10.1200.10">
    <property type="entry name" value="ACP-like"/>
    <property type="match status" value="1"/>
</dbReference>
<sequence length="172" mass="18253">QLRDTLHHTLPRHLVPHAIIALPHFPLTRNGKIDRNALPAPDPTTVRSAPPGDAVQRQLAGIWATVLGTPVAGIGVRDDFFAVGGHSLLATQVTAQAGAAFEVDLPVAALFRDPTIAGLADELRRVERRPGWVDTVAGLREAVAALTEDQARRALAAATRPGPPYDETGAPR</sequence>
<evidence type="ECO:0000259" key="3">
    <source>
        <dbReference type="PROSITE" id="PS50075"/>
    </source>
</evidence>
<reference evidence="4" key="1">
    <citation type="submission" date="2023-09" db="EMBL/GenBank/DDBJ databases">
        <title>30 novel species of actinomycetes from the DSMZ collection.</title>
        <authorList>
            <person name="Nouioui I."/>
        </authorList>
    </citation>
    <scope>NUCLEOTIDE SEQUENCE</scope>
    <source>
        <strain evidence="4">DSM 115977</strain>
    </source>
</reference>
<dbReference type="Gene3D" id="3.30.300.30">
    <property type="match status" value="1"/>
</dbReference>
<dbReference type="SUPFAM" id="SSF56801">
    <property type="entry name" value="Acetyl-CoA synthetase-like"/>
    <property type="match status" value="1"/>
</dbReference>
<evidence type="ECO:0000256" key="2">
    <source>
        <dbReference type="ARBA" id="ARBA00022553"/>
    </source>
</evidence>
<dbReference type="SMART" id="SM00823">
    <property type="entry name" value="PKS_PP"/>
    <property type="match status" value="1"/>
</dbReference>
<evidence type="ECO:0000313" key="4">
    <source>
        <dbReference type="EMBL" id="MDT0532815.1"/>
    </source>
</evidence>
<gene>
    <name evidence="4" type="ORF">RM555_27845</name>
</gene>
<dbReference type="PROSITE" id="PS00012">
    <property type="entry name" value="PHOSPHOPANTETHEINE"/>
    <property type="match status" value="1"/>
</dbReference>
<keyword evidence="5" id="KW-1185">Reference proteome</keyword>
<comment type="caution">
    <text evidence="4">The sequence shown here is derived from an EMBL/GenBank/DDBJ whole genome shotgun (WGS) entry which is preliminary data.</text>
</comment>
<organism evidence="4 5">
    <name type="scientific">Micromonospora reichwaldensis</name>
    <dbReference type="NCBI Taxonomy" id="3075516"/>
    <lineage>
        <taxon>Bacteria</taxon>
        <taxon>Bacillati</taxon>
        <taxon>Actinomycetota</taxon>
        <taxon>Actinomycetes</taxon>
        <taxon>Micromonosporales</taxon>
        <taxon>Micromonosporaceae</taxon>
        <taxon>Micromonospora</taxon>
    </lineage>
</organism>
<feature type="domain" description="Carrier" evidence="3">
    <location>
        <begin position="50"/>
        <end position="127"/>
    </location>
</feature>
<protein>
    <submittedName>
        <fullName evidence="4">Phosphopantetheine-binding protein</fullName>
    </submittedName>
</protein>
<dbReference type="InterPro" id="IPR009081">
    <property type="entry name" value="PP-bd_ACP"/>
</dbReference>
<dbReference type="PANTHER" id="PTHR45527">
    <property type="entry name" value="NONRIBOSOMAL PEPTIDE SYNTHETASE"/>
    <property type="match status" value="1"/>
</dbReference>
<name>A0ABU2X3P5_9ACTN</name>
<dbReference type="SUPFAM" id="SSF47336">
    <property type="entry name" value="ACP-like"/>
    <property type="match status" value="1"/>
</dbReference>
<evidence type="ECO:0000313" key="5">
    <source>
        <dbReference type="Proteomes" id="UP001180973"/>
    </source>
</evidence>
<feature type="non-terminal residue" evidence="4">
    <location>
        <position position="1"/>
    </location>
</feature>